<protein>
    <submittedName>
        <fullName evidence="1">Uncharacterized protein</fullName>
    </submittedName>
</protein>
<name>A0ABD1LFM5_9FABA</name>
<keyword evidence="2" id="KW-1185">Reference proteome</keyword>
<organism evidence="1 2">
    <name type="scientific">Flemingia macrophylla</name>
    <dbReference type="NCBI Taxonomy" id="520843"/>
    <lineage>
        <taxon>Eukaryota</taxon>
        <taxon>Viridiplantae</taxon>
        <taxon>Streptophyta</taxon>
        <taxon>Embryophyta</taxon>
        <taxon>Tracheophyta</taxon>
        <taxon>Spermatophyta</taxon>
        <taxon>Magnoliopsida</taxon>
        <taxon>eudicotyledons</taxon>
        <taxon>Gunneridae</taxon>
        <taxon>Pentapetalae</taxon>
        <taxon>rosids</taxon>
        <taxon>fabids</taxon>
        <taxon>Fabales</taxon>
        <taxon>Fabaceae</taxon>
        <taxon>Papilionoideae</taxon>
        <taxon>50 kb inversion clade</taxon>
        <taxon>NPAAA clade</taxon>
        <taxon>indigoferoid/millettioid clade</taxon>
        <taxon>Phaseoleae</taxon>
        <taxon>Flemingia</taxon>
    </lineage>
</organism>
<evidence type="ECO:0000313" key="1">
    <source>
        <dbReference type="EMBL" id="KAL2322334.1"/>
    </source>
</evidence>
<proteinExistence type="predicted"/>
<dbReference type="EMBL" id="JBGMDY010000009">
    <property type="protein sequence ID" value="KAL2322334.1"/>
    <property type="molecule type" value="Genomic_DNA"/>
</dbReference>
<evidence type="ECO:0000313" key="2">
    <source>
        <dbReference type="Proteomes" id="UP001603857"/>
    </source>
</evidence>
<comment type="caution">
    <text evidence="1">The sequence shown here is derived from an EMBL/GenBank/DDBJ whole genome shotgun (WGS) entry which is preliminary data.</text>
</comment>
<reference evidence="1 2" key="1">
    <citation type="submission" date="2024-08" db="EMBL/GenBank/DDBJ databases">
        <title>Insights into the chromosomal genome structure of Flemingia macrophylla.</title>
        <authorList>
            <person name="Ding Y."/>
            <person name="Zhao Y."/>
            <person name="Bi W."/>
            <person name="Wu M."/>
            <person name="Zhao G."/>
            <person name="Gong Y."/>
            <person name="Li W."/>
            <person name="Zhang P."/>
        </authorList>
    </citation>
    <scope>NUCLEOTIDE SEQUENCE [LARGE SCALE GENOMIC DNA]</scope>
    <source>
        <strain evidence="1">DYQJB</strain>
        <tissue evidence="1">Leaf</tissue>
    </source>
</reference>
<dbReference type="Proteomes" id="UP001603857">
    <property type="component" value="Unassembled WGS sequence"/>
</dbReference>
<dbReference type="AlphaFoldDB" id="A0ABD1LFM5"/>
<gene>
    <name evidence="1" type="ORF">Fmac_026713</name>
</gene>
<accession>A0ABD1LFM5</accession>
<sequence length="70" mass="7802">MEMTIQICNGRYGLATPRTRGQANNMKSKALSNLRWRRLVLKVSGVALTGSDTCNIDPKVCGLVIHIWED</sequence>